<dbReference type="PANTHER" id="PTHR45586:SF1">
    <property type="entry name" value="LIPOPOLYSACCHARIDE ASSEMBLY PROTEIN B"/>
    <property type="match status" value="1"/>
</dbReference>
<dbReference type="InterPro" id="IPR019734">
    <property type="entry name" value="TPR_rpt"/>
</dbReference>
<dbReference type="InterPro" id="IPR011990">
    <property type="entry name" value="TPR-like_helical_dom_sf"/>
</dbReference>
<evidence type="ECO:0000256" key="3">
    <source>
        <dbReference type="PROSITE-ProRule" id="PRU00339"/>
    </source>
</evidence>
<dbReference type="Gene3D" id="1.25.40.10">
    <property type="entry name" value="Tetratricopeptide repeat domain"/>
    <property type="match status" value="2"/>
</dbReference>
<comment type="caution">
    <text evidence="4">The sequence shown here is derived from an EMBL/GenBank/DDBJ whole genome shotgun (WGS) entry which is preliminary data.</text>
</comment>
<dbReference type="PANTHER" id="PTHR45586">
    <property type="entry name" value="TPR REPEAT-CONTAINING PROTEIN PA4667"/>
    <property type="match status" value="1"/>
</dbReference>
<sequence length="312" mass="34132">MDLSRSHPETPREAALRLVAEQQYTEAVLWLERALARSEAPDERQAIANTLSDVATAARDSGDLVQAQRALELATSCQDWADLHCRLGAVLAERGRRAEARQAFDRALALNPRYRAAAVERALLDARDGRIAEAMQTLRAMAADQLAGEPGAFERGLERLGEADFEDAAPLLHRGLEPTDAWIEEQLHAYQALVYDGDMVGALQHVRAAALERPGYPDLHLLLGAHELQMGATDDALESLSRALELNPDYHAARVEFARALESVGDTPQALVQLEMVLAGQPGHAEARQLHERLTARRRGGRTATASSAHRS</sequence>
<feature type="repeat" description="TPR" evidence="3">
    <location>
        <begin position="217"/>
        <end position="250"/>
    </location>
</feature>
<dbReference type="InterPro" id="IPR051012">
    <property type="entry name" value="CellSynth/LPSAsmb/PSIAsmb"/>
</dbReference>
<dbReference type="EMBL" id="JACRIW010000091">
    <property type="protein sequence ID" value="MBI5170379.1"/>
    <property type="molecule type" value="Genomic_DNA"/>
</dbReference>
<dbReference type="InterPro" id="IPR013105">
    <property type="entry name" value="TPR_2"/>
</dbReference>
<evidence type="ECO:0000256" key="2">
    <source>
        <dbReference type="ARBA" id="ARBA00022803"/>
    </source>
</evidence>
<dbReference type="Proteomes" id="UP000696931">
    <property type="component" value="Unassembled WGS sequence"/>
</dbReference>
<dbReference type="Pfam" id="PF07719">
    <property type="entry name" value="TPR_2"/>
    <property type="match status" value="1"/>
</dbReference>
<accession>A0A933SI80</accession>
<keyword evidence="1" id="KW-0677">Repeat</keyword>
<evidence type="ECO:0000313" key="5">
    <source>
        <dbReference type="Proteomes" id="UP000696931"/>
    </source>
</evidence>
<feature type="repeat" description="TPR" evidence="3">
    <location>
        <begin position="81"/>
        <end position="114"/>
    </location>
</feature>
<reference evidence="4" key="1">
    <citation type="submission" date="2020-07" db="EMBL/GenBank/DDBJ databases">
        <title>Huge and variable diversity of episymbiotic CPR bacteria and DPANN archaea in groundwater ecosystems.</title>
        <authorList>
            <person name="He C.Y."/>
            <person name="Keren R."/>
            <person name="Whittaker M."/>
            <person name="Farag I.F."/>
            <person name="Doudna J."/>
            <person name="Cate J.H.D."/>
            <person name="Banfield J.F."/>
        </authorList>
    </citation>
    <scope>NUCLEOTIDE SEQUENCE</scope>
    <source>
        <strain evidence="4">NC_groundwater_1813_Pr3_B-0.1um_71_17</strain>
    </source>
</reference>
<proteinExistence type="predicted"/>
<dbReference type="SMART" id="SM00028">
    <property type="entry name" value="TPR"/>
    <property type="match status" value="2"/>
</dbReference>
<name>A0A933SI80_UNCEI</name>
<dbReference type="AlphaFoldDB" id="A0A933SI80"/>
<protein>
    <submittedName>
        <fullName evidence="4">Tetratricopeptide repeat protein</fullName>
    </submittedName>
</protein>
<dbReference type="PROSITE" id="PS50005">
    <property type="entry name" value="TPR"/>
    <property type="match status" value="2"/>
</dbReference>
<organism evidence="4 5">
    <name type="scientific">Eiseniibacteriota bacterium</name>
    <dbReference type="NCBI Taxonomy" id="2212470"/>
    <lineage>
        <taxon>Bacteria</taxon>
        <taxon>Candidatus Eiseniibacteriota</taxon>
    </lineage>
</organism>
<evidence type="ECO:0000256" key="1">
    <source>
        <dbReference type="ARBA" id="ARBA00022737"/>
    </source>
</evidence>
<evidence type="ECO:0000313" key="4">
    <source>
        <dbReference type="EMBL" id="MBI5170379.1"/>
    </source>
</evidence>
<gene>
    <name evidence="4" type="ORF">HZA61_12895</name>
</gene>
<dbReference type="SUPFAM" id="SSF48452">
    <property type="entry name" value="TPR-like"/>
    <property type="match status" value="1"/>
</dbReference>
<dbReference type="Pfam" id="PF14559">
    <property type="entry name" value="TPR_19"/>
    <property type="match status" value="1"/>
</dbReference>
<keyword evidence="2 3" id="KW-0802">TPR repeat</keyword>